<organism evidence="3 4">
    <name type="scientific">Dietzia aurantiaca</name>
    <dbReference type="NCBI Taxonomy" id="983873"/>
    <lineage>
        <taxon>Bacteria</taxon>
        <taxon>Bacillati</taxon>
        <taxon>Actinomycetota</taxon>
        <taxon>Actinomycetes</taxon>
        <taxon>Mycobacteriales</taxon>
        <taxon>Dietziaceae</taxon>
        <taxon>Dietzia</taxon>
    </lineage>
</organism>
<gene>
    <name evidence="3" type="primary">mobF</name>
    <name evidence="3" type="ORF">ACFO7U_00795</name>
</gene>
<protein>
    <submittedName>
        <fullName evidence="3">MobF family relaxase</fullName>
    </submittedName>
</protein>
<dbReference type="InterPro" id="IPR027417">
    <property type="entry name" value="P-loop_NTPase"/>
</dbReference>
<name>A0ABV9PPB5_9ACTN</name>
<accession>A0ABV9PPB5</accession>
<proteinExistence type="predicted"/>
<evidence type="ECO:0000259" key="2">
    <source>
        <dbReference type="Pfam" id="PF08751"/>
    </source>
</evidence>
<dbReference type="SUPFAM" id="SSF55464">
    <property type="entry name" value="Origin of replication-binding domain, RBD-like"/>
    <property type="match status" value="1"/>
</dbReference>
<dbReference type="Gene3D" id="3.40.50.300">
    <property type="entry name" value="P-loop containing nucleotide triphosphate hydrolases"/>
    <property type="match status" value="2"/>
</dbReference>
<feature type="region of interest" description="Disordered" evidence="1">
    <location>
        <begin position="1174"/>
        <end position="1201"/>
    </location>
</feature>
<dbReference type="RefSeq" id="WP_344990411.1">
    <property type="nucleotide sequence ID" value="NZ_BAABCD010000010.1"/>
</dbReference>
<evidence type="ECO:0000313" key="3">
    <source>
        <dbReference type="EMBL" id="MFC4753313.1"/>
    </source>
</evidence>
<dbReference type="Pfam" id="PF13604">
    <property type="entry name" value="AAA_30"/>
    <property type="match status" value="1"/>
</dbReference>
<keyword evidence="4" id="KW-1185">Reference proteome</keyword>
<dbReference type="SUPFAM" id="SSF52540">
    <property type="entry name" value="P-loop containing nucleoside triphosphate hydrolases"/>
    <property type="match status" value="2"/>
</dbReference>
<evidence type="ECO:0000313" key="4">
    <source>
        <dbReference type="Proteomes" id="UP001595836"/>
    </source>
</evidence>
<comment type="caution">
    <text evidence="3">The sequence shown here is derived from an EMBL/GenBank/DDBJ whole genome shotgun (WGS) entry which is preliminary data.</text>
</comment>
<dbReference type="Gene3D" id="2.30.30.940">
    <property type="match status" value="1"/>
</dbReference>
<dbReference type="NCBIfam" id="NF041492">
    <property type="entry name" value="MobF"/>
    <property type="match status" value="1"/>
</dbReference>
<feature type="domain" description="TrwC relaxase" evidence="2">
    <location>
        <begin position="8"/>
        <end position="399"/>
    </location>
</feature>
<sequence length="1201" mass="128905">MSLRAVHAGTGYQYLLRSVATHDADPKGQSLSDYYAAKGTPPGIWIGRGLAGLNSERVTSGATVTESQMAALYGEGLHPDTDEKMMAGTPLKDCKLGRTFRVYTAGVDVLEAISKAERDFQKTELRLPTTAERGEIAEQVGRPFYTAKFGYEHASGKDVIAWVNRERNQVRQAVAGFDFTFSPVKSVSVLWALADEETSSKVASLHHEAVAKALAWAEENAIYTRVGTNGIEQVTTRGILASEFTHFDTRGGDPDLHSHVLISNKVQAPDGRWLSLDSRAIHQMHQAISARYDAILHDKLTRQMGVEFTANYPHPDKAPIWEIAGIDRRLIEMFSSRRTLARPVFTQLVDDYVAKYNRQPSQQAAYALWQKAILDTRDGKKPAQSLDAHRTAWRQSAEQRVGAKTIEQMIAAATVNDPQTPRPVFVADEHVQLVADQAIGQVTQARAHFRTSHVDTAVSTALKGYRFTTSDELAAAHTAALNHAMTAIAVPLTPPEPLSLPAMLTATSGRGIDRPANSEKFTTHAVLDAETTVLDGARNPVAVFATEADLAAAEKAHEAASGWSLNAGQHALAQHLVTAGTLVAAGVGPAGTGKTASMTIVARTWQATGRNIIGLAPSAAAASVLSEDIDAPAQTIDSLTFTWRGLHPTEPGKTLSALPIEINPGDMLLVDEAGMASTENLAALTEIAAASGAVVRLIGDPYQLSAVSSGGVFADVCRIPGTPELEQVMRMGADTEQAQATLGVRVGNTDALQLYEDRGWVTGGHRESMLTDAVQAYLADREAGRSSLIIASRNEDVDTLNEVIRAGRVAEGLVDDVRTTTVARGDTVGVGDTVIARKNSLLFSPDRTPLGRVINGQLFTVTGLGDDGSLAVRDQNTGSDMLIPSDYAGKSIHLGYASTIHRSQGVTVDTTHAVIDTSVDRSGLYVAMTRGRKENRVYAVCEPDLDLAAEDGHMHSAGDSPAPTALEVLSTVLARDTRQISAMETLRTEYADATDPQRLEALYRHGADLAAQAFTAATLPDYIDTLPRAYAHQIDTDPALYSEIAHAWTEAALAGLDPRQMWAEATDTLDTAKSAGAVIAHRIRHVTREAGEKLELPTPPPEIITGDPELATWLTDTRHTLTTTPVETPAATASDFTASYLAHRAKDFPSARYPFGGPDPFDVSDPFATVAFSPFRSPDTAELGHYETPGPVEEPTQGPEL</sequence>
<dbReference type="Pfam" id="PF08751">
    <property type="entry name" value="TrwC"/>
    <property type="match status" value="1"/>
</dbReference>
<dbReference type="CDD" id="cd18809">
    <property type="entry name" value="SF1_C_RecD"/>
    <property type="match status" value="1"/>
</dbReference>
<evidence type="ECO:0000256" key="1">
    <source>
        <dbReference type="SAM" id="MobiDB-lite"/>
    </source>
</evidence>
<dbReference type="EMBL" id="JBHSHP010000003">
    <property type="protein sequence ID" value="MFC4753313.1"/>
    <property type="molecule type" value="Genomic_DNA"/>
</dbReference>
<dbReference type="InterPro" id="IPR014862">
    <property type="entry name" value="TrwC"/>
</dbReference>
<dbReference type="Proteomes" id="UP001595836">
    <property type="component" value="Unassembled WGS sequence"/>
</dbReference>
<reference evidence="4" key="1">
    <citation type="journal article" date="2019" name="Int. J. Syst. Evol. Microbiol.">
        <title>The Global Catalogue of Microorganisms (GCM) 10K type strain sequencing project: providing services to taxonomists for standard genome sequencing and annotation.</title>
        <authorList>
            <consortium name="The Broad Institute Genomics Platform"/>
            <consortium name="The Broad Institute Genome Sequencing Center for Infectious Disease"/>
            <person name="Wu L."/>
            <person name="Ma J."/>
        </authorList>
    </citation>
    <scope>NUCLEOTIDE SEQUENCE [LARGE SCALE GENOMIC DNA]</scope>
    <source>
        <strain evidence="4">JCM 11882</strain>
    </source>
</reference>